<evidence type="ECO:0000313" key="3">
    <source>
        <dbReference type="Proteomes" id="UP000628854"/>
    </source>
</evidence>
<feature type="domain" description="DUF559" evidence="1">
    <location>
        <begin position="24"/>
        <end position="131"/>
    </location>
</feature>
<dbReference type="PANTHER" id="PTHR38590:SF1">
    <property type="entry name" value="BLL0828 PROTEIN"/>
    <property type="match status" value="1"/>
</dbReference>
<name>A0ABQ1JEM8_9PROT</name>
<organism evidence="2 3">
    <name type="scientific">Henriciella pelagia</name>
    <dbReference type="NCBI Taxonomy" id="1977912"/>
    <lineage>
        <taxon>Bacteria</taxon>
        <taxon>Pseudomonadati</taxon>
        <taxon>Pseudomonadota</taxon>
        <taxon>Alphaproteobacteria</taxon>
        <taxon>Hyphomonadales</taxon>
        <taxon>Hyphomonadaceae</taxon>
        <taxon>Henriciella</taxon>
    </lineage>
</organism>
<evidence type="ECO:0000313" key="2">
    <source>
        <dbReference type="EMBL" id="GGB64600.1"/>
    </source>
</evidence>
<dbReference type="CDD" id="cd01038">
    <property type="entry name" value="Endonuclease_DUF559"/>
    <property type="match status" value="1"/>
</dbReference>
<dbReference type="PANTHER" id="PTHR38590">
    <property type="entry name" value="BLL0828 PROTEIN"/>
    <property type="match status" value="1"/>
</dbReference>
<dbReference type="RefSeq" id="WP_233123799.1">
    <property type="nucleotide sequence ID" value="NZ_BMKF01000001.1"/>
</dbReference>
<keyword evidence="3" id="KW-1185">Reference proteome</keyword>
<dbReference type="Proteomes" id="UP000628854">
    <property type="component" value="Unassembled WGS sequence"/>
</dbReference>
<evidence type="ECO:0000259" key="1">
    <source>
        <dbReference type="Pfam" id="PF04480"/>
    </source>
</evidence>
<protein>
    <recommendedName>
        <fullName evidence="1">DUF559 domain-containing protein</fullName>
    </recommendedName>
</protein>
<comment type="caution">
    <text evidence="2">The sequence shown here is derived from an EMBL/GenBank/DDBJ whole genome shotgun (WGS) entry which is preliminary data.</text>
</comment>
<dbReference type="InterPro" id="IPR007569">
    <property type="entry name" value="DUF559"/>
</dbReference>
<reference evidence="3" key="1">
    <citation type="journal article" date="2019" name="Int. J. Syst. Evol. Microbiol.">
        <title>The Global Catalogue of Microorganisms (GCM) 10K type strain sequencing project: providing services to taxonomists for standard genome sequencing and annotation.</title>
        <authorList>
            <consortium name="The Broad Institute Genomics Platform"/>
            <consortium name="The Broad Institute Genome Sequencing Center for Infectious Disease"/>
            <person name="Wu L."/>
            <person name="Ma J."/>
        </authorList>
    </citation>
    <scope>NUCLEOTIDE SEQUENCE [LARGE SCALE GENOMIC DNA]</scope>
    <source>
        <strain evidence="3">CGMCC 1.15928</strain>
    </source>
</reference>
<gene>
    <name evidence="2" type="ORF">GCM10011503_11740</name>
</gene>
<dbReference type="SUPFAM" id="SSF52980">
    <property type="entry name" value="Restriction endonuclease-like"/>
    <property type="match status" value="1"/>
</dbReference>
<dbReference type="InterPro" id="IPR011335">
    <property type="entry name" value="Restrct_endonuc-II-like"/>
</dbReference>
<dbReference type="Gene3D" id="3.40.960.10">
    <property type="entry name" value="VSR Endonuclease"/>
    <property type="match status" value="1"/>
</dbReference>
<dbReference type="Pfam" id="PF04480">
    <property type="entry name" value="DUF559"/>
    <property type="match status" value="1"/>
</dbReference>
<sequence length="136" mass="15992">MPGGRRGETFDFRKWKKPIRKDAKTRQARHLRKNLTSAEHKLWAPIRRRQIGGFRFRRQHPIGPFIVDFACIEAKLVVEVDGATHSTKAERTSDKQRSVWLYEHGWLVLRAWNTEVYDNIEGVLEAIRLALEESRT</sequence>
<dbReference type="InterPro" id="IPR047216">
    <property type="entry name" value="Endonuclease_DUF559_bact"/>
</dbReference>
<dbReference type="EMBL" id="BMKF01000001">
    <property type="protein sequence ID" value="GGB64600.1"/>
    <property type="molecule type" value="Genomic_DNA"/>
</dbReference>
<accession>A0ABQ1JEM8</accession>
<proteinExistence type="predicted"/>